<dbReference type="SUPFAM" id="SSF88659">
    <property type="entry name" value="Sigma3 and sigma4 domains of RNA polymerase sigma factors"/>
    <property type="match status" value="1"/>
</dbReference>
<evidence type="ECO:0000313" key="2">
    <source>
        <dbReference type="Proteomes" id="UP000266701"/>
    </source>
</evidence>
<proteinExistence type="predicted"/>
<dbReference type="AlphaFoldDB" id="A0A395UGB0"/>
<sequence length="74" mass="8681">MITIELLNSRLAMLSQTERQALRLMLTTNLTNAEINKELGVSHNYVYWLKNESPHAETVQMFLQLNNKFKETKE</sequence>
<accession>A0A395UGB0</accession>
<dbReference type="EMBL" id="MCBA01000186">
    <property type="protein sequence ID" value="RGP83345.1"/>
    <property type="molecule type" value="Genomic_DNA"/>
</dbReference>
<gene>
    <name evidence="1" type="ORF">BC353_17485</name>
</gene>
<evidence type="ECO:0008006" key="3">
    <source>
        <dbReference type="Google" id="ProtNLM"/>
    </source>
</evidence>
<comment type="caution">
    <text evidence="1">The sequence shown here is derived from an EMBL/GenBank/DDBJ whole genome shotgun (WGS) entry which is preliminary data.</text>
</comment>
<dbReference type="Gene3D" id="1.10.10.10">
    <property type="entry name" value="Winged helix-like DNA-binding domain superfamily/Winged helix DNA-binding domain"/>
    <property type="match status" value="1"/>
</dbReference>
<evidence type="ECO:0000313" key="1">
    <source>
        <dbReference type="EMBL" id="RGP83345.1"/>
    </source>
</evidence>
<name>A0A395UGB0_VIBCL</name>
<dbReference type="Proteomes" id="UP000266701">
    <property type="component" value="Unassembled WGS sequence"/>
</dbReference>
<reference evidence="1 2" key="1">
    <citation type="journal article" date="2017" name="Emerg. Infect. Dis.">
        <title>Carbapenemase VCC-1-Producing Vibrio cholerae in Coastal Waters of Germany.</title>
        <authorList>
            <person name="Hammerl J.A."/>
            <person name="Jackel C."/>
            <person name="Bortolaia V."/>
            <person name="Schwartz K."/>
            <person name="Bier N."/>
            <person name="Hendriksen R.S."/>
            <person name="Guerra B."/>
            <person name="Strauch E."/>
        </authorList>
    </citation>
    <scope>NUCLEOTIDE SEQUENCE [LARGE SCALE GENOMIC DNA]</scope>
    <source>
        <strain evidence="1 2">VN-2825</strain>
    </source>
</reference>
<organism evidence="1 2">
    <name type="scientific">Vibrio cholerae</name>
    <dbReference type="NCBI Taxonomy" id="666"/>
    <lineage>
        <taxon>Bacteria</taxon>
        <taxon>Pseudomonadati</taxon>
        <taxon>Pseudomonadota</taxon>
        <taxon>Gammaproteobacteria</taxon>
        <taxon>Vibrionales</taxon>
        <taxon>Vibrionaceae</taxon>
        <taxon>Vibrio</taxon>
    </lineage>
</organism>
<dbReference type="InterPro" id="IPR013324">
    <property type="entry name" value="RNA_pol_sigma_r3/r4-like"/>
</dbReference>
<protein>
    <recommendedName>
        <fullName evidence="3">Transcriptional regulator</fullName>
    </recommendedName>
</protein>
<dbReference type="InterPro" id="IPR036388">
    <property type="entry name" value="WH-like_DNA-bd_sf"/>
</dbReference>